<organism evidence="1 2">
    <name type="scientific">Diphasiastrum complanatum</name>
    <name type="common">Issler's clubmoss</name>
    <name type="synonym">Lycopodium complanatum</name>
    <dbReference type="NCBI Taxonomy" id="34168"/>
    <lineage>
        <taxon>Eukaryota</taxon>
        <taxon>Viridiplantae</taxon>
        <taxon>Streptophyta</taxon>
        <taxon>Embryophyta</taxon>
        <taxon>Tracheophyta</taxon>
        <taxon>Lycopodiopsida</taxon>
        <taxon>Lycopodiales</taxon>
        <taxon>Lycopodiaceae</taxon>
        <taxon>Lycopodioideae</taxon>
        <taxon>Diphasiastrum</taxon>
    </lineage>
</organism>
<accession>A0ACC2C8T6</accession>
<protein>
    <submittedName>
        <fullName evidence="1">Uncharacterized protein</fullName>
    </submittedName>
</protein>
<reference evidence="2" key="1">
    <citation type="journal article" date="2024" name="Proc. Natl. Acad. Sci. U.S.A.">
        <title>Extraordinary preservation of gene collinearity over three hundred million years revealed in homosporous lycophytes.</title>
        <authorList>
            <person name="Li C."/>
            <person name="Wickell D."/>
            <person name="Kuo L.Y."/>
            <person name="Chen X."/>
            <person name="Nie B."/>
            <person name="Liao X."/>
            <person name="Peng D."/>
            <person name="Ji J."/>
            <person name="Jenkins J."/>
            <person name="Williams M."/>
            <person name="Shu S."/>
            <person name="Plott C."/>
            <person name="Barry K."/>
            <person name="Rajasekar S."/>
            <person name="Grimwood J."/>
            <person name="Han X."/>
            <person name="Sun S."/>
            <person name="Hou Z."/>
            <person name="He W."/>
            <person name="Dai G."/>
            <person name="Sun C."/>
            <person name="Schmutz J."/>
            <person name="Leebens-Mack J.H."/>
            <person name="Li F.W."/>
            <person name="Wang L."/>
        </authorList>
    </citation>
    <scope>NUCLEOTIDE SEQUENCE [LARGE SCALE GENOMIC DNA]</scope>
    <source>
        <strain evidence="2">cv. PW_Plant_1</strain>
    </source>
</reference>
<evidence type="ECO:0000313" key="1">
    <source>
        <dbReference type="EMBL" id="KAJ7538438.1"/>
    </source>
</evidence>
<dbReference type="Proteomes" id="UP001162992">
    <property type="component" value="Chromosome 11"/>
</dbReference>
<gene>
    <name evidence="1" type="ORF">O6H91_11G047700</name>
</gene>
<keyword evidence="2" id="KW-1185">Reference proteome</keyword>
<comment type="caution">
    <text evidence="1">The sequence shown here is derived from an EMBL/GenBank/DDBJ whole genome shotgun (WGS) entry which is preliminary data.</text>
</comment>
<sequence>MMLMPVDQAALNNVFLEDWIVAAANAKQAPGEACSHGNKGAPVQAAHRIAYSWTQIRDCVRHGVLQPQHCAAMDYLREHSRSVHVAEAQAKLLVLLLTSVTAEDWQSLARVRGSSALILSIYIRRMFRSGRSRSSRVHAASTETLMSIVEATCKSLAEPSVSDGYVCEAILLLGSVCIAPQCGDDIKDICRRVILEEFNRRREVITTRGLLQAFSGAGNAMVGAHGSILSAFLKALLQLSTFSGSERSRKDYRIESSLFLYDKLLLLHLMEFQGLMIHSYEESVALSDANVMLEVLFDGASERALPEVRCASVMASCGLLKSFHKKAKAGSKQNEVISNSFDLGLLDIRSKLESLISDTARQGILSLKENTKLDVETAKNWQHGTLPFRILKQLIKDDDFSAHPTIILLRLLQCIALGVTRSGSLSVNPYIICCLLYILLQDVLSLAPVYFAQIADLSHLFTSSAKENHADSDGSHERLRRPALQSQLTIALDFLRNHVKGCLFQEVGAIARAMCEQYQLIHPEYQQEIEALVWQNCQSLYQRHRIFVALCSEEHSERHRVEGFPHPFESLQEENISKVLEAYFLFVVLFFSLALDHKISEKKHSVENNIITESEDDLNVQLLDSLSCVEFFRQVQVPEYGSLVQRSVSRLCASKLAASAFVLCCPSYHDMTQWPGRSELQFATYDWNLDQVQAARVHFYFRVLCSCLGQISESTFEEALAPKMFLYIQHAAEAVARSSHALFTAFLSLGEDSAEQESPHETLREKLSVYYIQRSLEAYPEIVSFEGMISGVGAIAHYLPPGSPATIYCINSLADKITNDNSGSWEKEIEGNDRSKDTRYMLANSRQVEAAKKIQMLLANLVLLVDVQILPHLLQQVAKIVLRLPLPEQMEALGNVFDVVVGSDDYTRKPVVVPWLQSLRFMCSKL</sequence>
<proteinExistence type="predicted"/>
<dbReference type="EMBL" id="CM055102">
    <property type="protein sequence ID" value="KAJ7538438.1"/>
    <property type="molecule type" value="Genomic_DNA"/>
</dbReference>
<evidence type="ECO:0000313" key="2">
    <source>
        <dbReference type="Proteomes" id="UP001162992"/>
    </source>
</evidence>
<name>A0ACC2C8T6_DIPCM</name>